<feature type="non-terminal residue" evidence="3">
    <location>
        <position position="131"/>
    </location>
</feature>
<accession>A0A0L0G7V7</accession>
<dbReference type="RefSeq" id="XP_014158883.1">
    <property type="nucleotide sequence ID" value="XM_014303408.1"/>
</dbReference>
<dbReference type="OrthoDB" id="418495at2759"/>
<organism evidence="3 4">
    <name type="scientific">Sphaeroforma arctica JP610</name>
    <dbReference type="NCBI Taxonomy" id="667725"/>
    <lineage>
        <taxon>Eukaryota</taxon>
        <taxon>Ichthyosporea</taxon>
        <taxon>Ichthyophonida</taxon>
        <taxon>Sphaeroforma</taxon>
    </lineage>
</organism>
<name>A0A0L0G7V7_9EUKA</name>
<keyword evidence="1" id="KW-0472">Membrane</keyword>
<dbReference type="GeneID" id="25903340"/>
<keyword evidence="4" id="KW-1185">Reference proteome</keyword>
<proteinExistence type="predicted"/>
<dbReference type="PANTHER" id="PTHR46361">
    <property type="entry name" value="ELECTRON CARRIER/ PROTEIN DISULFIDE OXIDOREDUCTASE"/>
    <property type="match status" value="1"/>
</dbReference>
<reference evidence="3 4" key="1">
    <citation type="submission" date="2011-02" db="EMBL/GenBank/DDBJ databases">
        <title>The Genome Sequence of Sphaeroforma arctica JP610.</title>
        <authorList>
            <consortium name="The Broad Institute Genome Sequencing Platform"/>
            <person name="Russ C."/>
            <person name="Cuomo C."/>
            <person name="Young S.K."/>
            <person name="Zeng Q."/>
            <person name="Gargeya S."/>
            <person name="Alvarado L."/>
            <person name="Berlin A."/>
            <person name="Chapman S.B."/>
            <person name="Chen Z."/>
            <person name="Freedman E."/>
            <person name="Gellesch M."/>
            <person name="Goldberg J."/>
            <person name="Griggs A."/>
            <person name="Gujja S."/>
            <person name="Heilman E."/>
            <person name="Heiman D."/>
            <person name="Howarth C."/>
            <person name="Mehta T."/>
            <person name="Neiman D."/>
            <person name="Pearson M."/>
            <person name="Roberts A."/>
            <person name="Saif S."/>
            <person name="Shea T."/>
            <person name="Shenoy N."/>
            <person name="Sisk P."/>
            <person name="Stolte C."/>
            <person name="Sykes S."/>
            <person name="White J."/>
            <person name="Yandava C."/>
            <person name="Burger G."/>
            <person name="Gray M.W."/>
            <person name="Holland P.W.H."/>
            <person name="King N."/>
            <person name="Lang F.B.F."/>
            <person name="Roger A.J."/>
            <person name="Ruiz-Trillo I."/>
            <person name="Haas B."/>
            <person name="Nusbaum C."/>
            <person name="Birren B."/>
        </authorList>
    </citation>
    <scope>NUCLEOTIDE SEQUENCE [LARGE SCALE GENOMIC DNA]</scope>
    <source>
        <strain evidence="3 4">JP610</strain>
    </source>
</reference>
<evidence type="ECO:0000259" key="2">
    <source>
        <dbReference type="Pfam" id="PF04784"/>
    </source>
</evidence>
<evidence type="ECO:0000313" key="4">
    <source>
        <dbReference type="Proteomes" id="UP000054560"/>
    </source>
</evidence>
<dbReference type="Pfam" id="PF04784">
    <property type="entry name" value="DUF547"/>
    <property type="match status" value="1"/>
</dbReference>
<dbReference type="Proteomes" id="UP000054560">
    <property type="component" value="Unassembled WGS sequence"/>
</dbReference>
<gene>
    <name evidence="3" type="ORF">SARC_02836</name>
</gene>
<feature type="domain" description="DUF547" evidence="2">
    <location>
        <begin position="1"/>
        <end position="127"/>
    </location>
</feature>
<keyword evidence="1" id="KW-1133">Transmembrane helix</keyword>
<evidence type="ECO:0000256" key="1">
    <source>
        <dbReference type="SAM" id="Phobius"/>
    </source>
</evidence>
<dbReference type="PANTHER" id="PTHR46361:SF3">
    <property type="entry name" value="ELECTRON CARRIER_ PROTEIN DISULFIDE OXIDOREDUCTASE"/>
    <property type="match status" value="1"/>
</dbReference>
<evidence type="ECO:0000313" key="3">
    <source>
        <dbReference type="EMBL" id="KNC84981.1"/>
    </source>
</evidence>
<feature type="transmembrane region" description="Helical" evidence="1">
    <location>
        <begin position="12"/>
        <end position="32"/>
    </location>
</feature>
<protein>
    <recommendedName>
        <fullName evidence="2">DUF547 domain-containing protein</fullName>
    </recommendedName>
</protein>
<dbReference type="InterPro" id="IPR006869">
    <property type="entry name" value="DUF547"/>
</dbReference>
<dbReference type="AlphaFoldDB" id="A0A0L0G7V7"/>
<sequence length="131" mass="14510">MSHEAKLTLYLNMYNLLILHGYVVLGIPDGLMKRIDFFKKAKYEIDGLTLSALELEHAILRAKSSPPDLGILGGFFLSIPKYGSKSAYGPLLLTRPEVLVSFALWNGAVDGPRLPEIFRGETVHSQLLHCA</sequence>
<dbReference type="EMBL" id="KQ241728">
    <property type="protein sequence ID" value="KNC84981.1"/>
    <property type="molecule type" value="Genomic_DNA"/>
</dbReference>
<keyword evidence="1" id="KW-0812">Transmembrane</keyword>